<keyword evidence="2 4" id="KW-0472">Membrane</keyword>
<evidence type="ECO:0000256" key="3">
    <source>
        <dbReference type="ARBA" id="ARBA00023237"/>
    </source>
</evidence>
<dbReference type="Proteomes" id="UP000184474">
    <property type="component" value="Unassembled WGS sequence"/>
</dbReference>
<evidence type="ECO:0000256" key="4">
    <source>
        <dbReference type="PROSITE-ProRule" id="PRU00473"/>
    </source>
</evidence>
<protein>
    <submittedName>
        <fullName evidence="7">OmpA family protein</fullName>
    </submittedName>
</protein>
<feature type="chain" id="PRO_5012116011" evidence="5">
    <location>
        <begin position="20"/>
        <end position="326"/>
    </location>
</feature>
<dbReference type="PANTHER" id="PTHR30329:SF21">
    <property type="entry name" value="LIPOPROTEIN YIAD-RELATED"/>
    <property type="match status" value="1"/>
</dbReference>
<evidence type="ECO:0000313" key="8">
    <source>
        <dbReference type="Proteomes" id="UP000184474"/>
    </source>
</evidence>
<keyword evidence="8" id="KW-1185">Reference proteome</keyword>
<evidence type="ECO:0000259" key="6">
    <source>
        <dbReference type="PROSITE" id="PS51123"/>
    </source>
</evidence>
<dbReference type="PANTHER" id="PTHR30329">
    <property type="entry name" value="STATOR ELEMENT OF FLAGELLAR MOTOR COMPLEX"/>
    <property type="match status" value="1"/>
</dbReference>
<keyword evidence="5" id="KW-0732">Signal</keyword>
<feature type="signal peptide" evidence="5">
    <location>
        <begin position="1"/>
        <end position="19"/>
    </location>
</feature>
<dbReference type="STRING" id="156994.SAMN04488028_102369"/>
<gene>
    <name evidence="7" type="ORF">SAMN04488028_102369</name>
</gene>
<comment type="subcellular location">
    <subcellularLocation>
        <location evidence="1">Cell outer membrane</location>
    </subcellularLocation>
</comment>
<feature type="domain" description="OmpA-like" evidence="6">
    <location>
        <begin position="210"/>
        <end position="326"/>
    </location>
</feature>
<dbReference type="InterPro" id="IPR006665">
    <property type="entry name" value="OmpA-like"/>
</dbReference>
<dbReference type="InterPro" id="IPR050330">
    <property type="entry name" value="Bact_OuterMem_StrucFunc"/>
</dbReference>
<name>A0A1M6NR68_REIAG</name>
<dbReference type="InterPro" id="IPR006664">
    <property type="entry name" value="OMP_bac"/>
</dbReference>
<dbReference type="EMBL" id="FRAA01000002">
    <property type="protein sequence ID" value="SHJ98195.1"/>
    <property type="molecule type" value="Genomic_DNA"/>
</dbReference>
<dbReference type="RefSeq" id="WP_073121307.1">
    <property type="nucleotide sequence ID" value="NZ_FRAA01000002.1"/>
</dbReference>
<dbReference type="Gene3D" id="3.30.1330.60">
    <property type="entry name" value="OmpA-like domain"/>
    <property type="match status" value="1"/>
</dbReference>
<dbReference type="AlphaFoldDB" id="A0A1M6NR68"/>
<dbReference type="GO" id="GO:0009279">
    <property type="term" value="C:cell outer membrane"/>
    <property type="evidence" value="ECO:0007669"/>
    <property type="project" value="UniProtKB-SubCell"/>
</dbReference>
<reference evidence="8" key="1">
    <citation type="submission" date="2016-11" db="EMBL/GenBank/DDBJ databases">
        <authorList>
            <person name="Varghese N."/>
            <person name="Submissions S."/>
        </authorList>
    </citation>
    <scope>NUCLEOTIDE SEQUENCE [LARGE SCALE GENOMIC DNA]</scope>
    <source>
        <strain evidence="8">DSM 26134</strain>
    </source>
</reference>
<dbReference type="CDD" id="cd07185">
    <property type="entry name" value="OmpA_C-like"/>
    <property type="match status" value="1"/>
</dbReference>
<dbReference type="Gene3D" id="2.60.120.260">
    <property type="entry name" value="Galactose-binding domain-like"/>
    <property type="match status" value="1"/>
</dbReference>
<evidence type="ECO:0000256" key="1">
    <source>
        <dbReference type="ARBA" id="ARBA00004442"/>
    </source>
</evidence>
<organism evidence="7 8">
    <name type="scientific">Reichenbachiella agariperforans</name>
    <dbReference type="NCBI Taxonomy" id="156994"/>
    <lineage>
        <taxon>Bacteria</taxon>
        <taxon>Pseudomonadati</taxon>
        <taxon>Bacteroidota</taxon>
        <taxon>Cytophagia</taxon>
        <taxon>Cytophagales</taxon>
        <taxon>Reichenbachiellaceae</taxon>
        <taxon>Reichenbachiella</taxon>
    </lineage>
</organism>
<sequence>MKNTLPYLLFFLWSVFAQAQCPDGYSSGPNLIKNSEFCMGDQQFDSDYTFTRESGGEALLQNGRYATVTNPKYAMGLYASCRDHSSNGGIMLVFNGSTSPNDDAWSQTIENLKPNTTYTFSFWTASLLKYSPAVLEVYINDNAVGSRLTLDSALCEWKKHSVVWDSKQNTQVKLSVRNTNTDCVAAHFALDDMFFAACEKSNLGHQLENAKVGQVFQLENIYFETAKYILKSESYEELDLLLEFLWNHPNAEIEVAGHTDNVGSQVNNQILSENRAQAVASYLEEKGIKQYRFTVKGYGEELPVEKNTTPEGRQKNRRVEFKIVKI</sequence>
<dbReference type="Pfam" id="PF00691">
    <property type="entry name" value="OmpA"/>
    <property type="match status" value="1"/>
</dbReference>
<dbReference type="InterPro" id="IPR036737">
    <property type="entry name" value="OmpA-like_sf"/>
</dbReference>
<evidence type="ECO:0000313" key="7">
    <source>
        <dbReference type="EMBL" id="SHJ98195.1"/>
    </source>
</evidence>
<accession>A0A1M6NR68</accession>
<proteinExistence type="predicted"/>
<dbReference type="PROSITE" id="PS51123">
    <property type="entry name" value="OMPA_2"/>
    <property type="match status" value="1"/>
</dbReference>
<keyword evidence="3" id="KW-0998">Cell outer membrane</keyword>
<evidence type="ECO:0000256" key="2">
    <source>
        <dbReference type="ARBA" id="ARBA00023136"/>
    </source>
</evidence>
<dbReference type="PRINTS" id="PR01021">
    <property type="entry name" value="OMPADOMAIN"/>
</dbReference>
<evidence type="ECO:0000256" key="5">
    <source>
        <dbReference type="SAM" id="SignalP"/>
    </source>
</evidence>
<dbReference type="SUPFAM" id="SSF103088">
    <property type="entry name" value="OmpA-like"/>
    <property type="match status" value="1"/>
</dbReference>